<dbReference type="InterPro" id="IPR001106">
    <property type="entry name" value="Aromatic_Lyase"/>
</dbReference>
<dbReference type="InterPro" id="IPR008948">
    <property type="entry name" value="L-Aspartase-like"/>
</dbReference>
<evidence type="ECO:0000313" key="1">
    <source>
        <dbReference type="EMBL" id="MDQ2069989.1"/>
    </source>
</evidence>
<keyword evidence="2" id="KW-1185">Reference proteome</keyword>
<organism evidence="1 2">
    <name type="scientific">Natronospira bacteriovora</name>
    <dbReference type="NCBI Taxonomy" id="3069753"/>
    <lineage>
        <taxon>Bacteria</taxon>
        <taxon>Pseudomonadati</taxon>
        <taxon>Pseudomonadota</taxon>
        <taxon>Gammaproteobacteria</taxon>
        <taxon>Natronospirales</taxon>
        <taxon>Natronospiraceae</taxon>
        <taxon>Natronospira</taxon>
    </lineage>
</organism>
<dbReference type="EMBL" id="JAVDDT010000005">
    <property type="protein sequence ID" value="MDQ2069989.1"/>
    <property type="molecule type" value="Genomic_DNA"/>
</dbReference>
<gene>
    <name evidence="1" type="ORF">RBH19_08890</name>
</gene>
<dbReference type="SUPFAM" id="SSF48557">
    <property type="entry name" value="L-aspartase-like"/>
    <property type="match status" value="1"/>
</dbReference>
<dbReference type="Gene3D" id="1.10.275.10">
    <property type="entry name" value="Fumarase/aspartase (N-terminal domain)"/>
    <property type="match status" value="1"/>
</dbReference>
<proteinExistence type="predicted"/>
<dbReference type="Proteomes" id="UP001239019">
    <property type="component" value="Unassembled WGS sequence"/>
</dbReference>
<dbReference type="PROSITE" id="PS00488">
    <property type="entry name" value="PAL_HISTIDASE"/>
    <property type="match status" value="1"/>
</dbReference>
<reference evidence="1 2" key="1">
    <citation type="submission" date="2023-08" db="EMBL/GenBank/DDBJ databases">
        <title>Whole-genome sequencing of halo(alkali)philic microorganisms from hypersaline lakes.</title>
        <authorList>
            <person name="Sorokin D.Y."/>
            <person name="Abbas B."/>
            <person name="Merkel A.Y."/>
        </authorList>
    </citation>
    <scope>NUCLEOTIDE SEQUENCE [LARGE SCALE GENOMIC DNA]</scope>
    <source>
        <strain evidence="1 2">AB-CW4</strain>
    </source>
</reference>
<comment type="caution">
    <text evidence="1">The sequence shown here is derived from an EMBL/GenBank/DDBJ whole genome shotgun (WGS) entry which is preliminary data.</text>
</comment>
<name>A0ABU0W7U1_9GAMM</name>
<dbReference type="InterPro" id="IPR022313">
    <property type="entry name" value="Phe/His_NH3-lyase_AS"/>
</dbReference>
<dbReference type="RefSeq" id="WP_306728488.1">
    <property type="nucleotide sequence ID" value="NZ_JAVDDT010000005.1"/>
</dbReference>
<dbReference type="CDD" id="cd00332">
    <property type="entry name" value="PAL-HAL"/>
    <property type="match status" value="1"/>
</dbReference>
<dbReference type="Gene3D" id="1.20.200.10">
    <property type="entry name" value="Fumarase/aspartase (Central domain)"/>
    <property type="match status" value="1"/>
</dbReference>
<dbReference type="InterPro" id="IPR024083">
    <property type="entry name" value="Fumarase/histidase_N"/>
</dbReference>
<sequence length="524" mass="56705">MNQRLDPVPGQVSSGGVLEIGGRDLAVASLDAVARRRVSVSLSADEGFRDRIRQGAARVSEIIASGRQVYGISTGFGDSCTVSIPADQLHVLPLNLTRYHGCGMGEYLSDEAVRATMLARVNSLARGVSGVRLELLENLVRLLQEDVLPMMPAEGSVGASGDLTPLSYLAATLLGEREVRHQGRRRPAAEVLAEIGIEPLQLKPKEGLALMNGTAVMTGIAGIVWARARQLVHAANRITAMASTAMAGNADHFHPELFAMKPHPGQSRSAAAIRQVLPEHTGVPGVRLQDRYSIRCAPHVIGVLDDTLDWTERWLDIEFNSANDNPLIDPVDGSVYHGGHFYGGHVGQAMDSLKTAIASLADLQDRQMAQLVDARFSNGLPANLASEDNPERDSSHGLKALQISVSAWTAEALKLTMPATAFSRSTECHNQDKVSMGTIAARDALRVLELAEQVCTALLVTVSQALYIREQRNELRGLPATVEATLEAVRQVCPPVHQDRALEMELRALLDTLRDRRIPLENEQ</sequence>
<protein>
    <submittedName>
        <fullName evidence="1">Aromatic amino acid ammonia-lyase</fullName>
    </submittedName>
</protein>
<dbReference type="Pfam" id="PF00221">
    <property type="entry name" value="Lyase_aromatic"/>
    <property type="match status" value="1"/>
</dbReference>
<accession>A0ABU0W7U1</accession>
<dbReference type="PANTHER" id="PTHR10362">
    <property type="entry name" value="HISTIDINE AMMONIA-LYASE"/>
    <property type="match status" value="1"/>
</dbReference>
<evidence type="ECO:0000313" key="2">
    <source>
        <dbReference type="Proteomes" id="UP001239019"/>
    </source>
</evidence>